<dbReference type="GO" id="GO:0005667">
    <property type="term" value="C:transcription regulator complex"/>
    <property type="evidence" value="ECO:0007669"/>
    <property type="project" value="TreeGrafter"/>
</dbReference>
<dbReference type="GO" id="GO:0006357">
    <property type="term" value="P:regulation of transcription by RNA polymerase II"/>
    <property type="evidence" value="ECO:0007669"/>
    <property type="project" value="TreeGrafter"/>
</dbReference>
<reference evidence="9" key="1">
    <citation type="submission" date="2018-06" db="EMBL/GenBank/DDBJ databases">
        <title>Genome assembly of Danube salmon.</title>
        <authorList>
            <person name="Macqueen D.J."/>
            <person name="Gundappa M.K."/>
        </authorList>
    </citation>
    <scope>NUCLEOTIDE SEQUENCE [LARGE SCALE GENOMIC DNA]</scope>
</reference>
<proteinExistence type="inferred from homology"/>
<evidence type="ECO:0000313" key="9">
    <source>
        <dbReference type="Proteomes" id="UP000314982"/>
    </source>
</evidence>
<keyword evidence="6" id="KW-0539">Nucleus</keyword>
<dbReference type="GO" id="GO:0010628">
    <property type="term" value="P:positive regulation of gene expression"/>
    <property type="evidence" value="ECO:0007669"/>
    <property type="project" value="TreeGrafter"/>
</dbReference>
<evidence type="ECO:0000256" key="6">
    <source>
        <dbReference type="ARBA" id="ARBA00023242"/>
    </source>
</evidence>
<evidence type="ECO:0000256" key="5">
    <source>
        <dbReference type="ARBA" id="ARBA00023163"/>
    </source>
</evidence>
<comment type="similarity">
    <text evidence="2">Belongs to the Mediator complex subunit 23 family.</text>
</comment>
<comment type="subcellular location">
    <subcellularLocation>
        <location evidence="1">Nucleus</location>
    </subcellularLocation>
</comment>
<reference evidence="8" key="2">
    <citation type="submission" date="2025-08" db="UniProtKB">
        <authorList>
            <consortium name="Ensembl"/>
        </authorList>
    </citation>
    <scope>IDENTIFICATION</scope>
</reference>
<accession>A0A4W5JVN9</accession>
<evidence type="ECO:0000313" key="8">
    <source>
        <dbReference type="Ensembl" id="ENSHHUP00000002310.1"/>
    </source>
</evidence>
<dbReference type="Pfam" id="PF11573">
    <property type="entry name" value="Med23"/>
    <property type="match status" value="1"/>
</dbReference>
<organism evidence="8 9">
    <name type="scientific">Hucho hucho</name>
    <name type="common">huchen</name>
    <dbReference type="NCBI Taxonomy" id="62062"/>
    <lineage>
        <taxon>Eukaryota</taxon>
        <taxon>Metazoa</taxon>
        <taxon>Chordata</taxon>
        <taxon>Craniata</taxon>
        <taxon>Vertebrata</taxon>
        <taxon>Euteleostomi</taxon>
        <taxon>Actinopterygii</taxon>
        <taxon>Neopterygii</taxon>
        <taxon>Teleostei</taxon>
        <taxon>Protacanthopterygii</taxon>
        <taxon>Salmoniformes</taxon>
        <taxon>Salmonidae</taxon>
        <taxon>Salmoninae</taxon>
        <taxon>Hucho</taxon>
    </lineage>
</organism>
<evidence type="ECO:0000256" key="1">
    <source>
        <dbReference type="ARBA" id="ARBA00004123"/>
    </source>
</evidence>
<keyword evidence="9" id="KW-1185">Reference proteome</keyword>
<protein>
    <recommendedName>
        <fullName evidence="3">Mediator of RNA polymerase II transcription subunit 23</fullName>
    </recommendedName>
    <alternativeName>
        <fullName evidence="7">Mediator complex subunit 23</fullName>
    </alternativeName>
</protein>
<evidence type="ECO:0000256" key="3">
    <source>
        <dbReference type="ARBA" id="ARBA00019696"/>
    </source>
</evidence>
<keyword evidence="5" id="KW-0804">Transcription</keyword>
<dbReference type="PANTHER" id="PTHR12691">
    <property type="entry name" value="MEDIATOR OF RNA POLYMERASE II TRANSCRIPTION SUBUNIT 23"/>
    <property type="match status" value="1"/>
</dbReference>
<evidence type="ECO:0000256" key="7">
    <source>
        <dbReference type="ARBA" id="ARBA00031961"/>
    </source>
</evidence>
<evidence type="ECO:0000256" key="4">
    <source>
        <dbReference type="ARBA" id="ARBA00023015"/>
    </source>
</evidence>
<dbReference type="STRING" id="62062.ENSHHUP00000002310"/>
<dbReference type="GeneTree" id="ENSGT00390000010380"/>
<sequence>MMCQALINSDNGVRSHSRLWALTYRLIRKINSGVDYKGVSDLLKALLDKIQTITNTISSAVVPQLLAAQEVVEYILVRNACLLPAYFAIRAIRKHPEGMLSHWVCF</sequence>
<keyword evidence="4" id="KW-0805">Transcription regulation</keyword>
<dbReference type="AlphaFoldDB" id="A0A4W5JVN9"/>
<evidence type="ECO:0000256" key="2">
    <source>
        <dbReference type="ARBA" id="ARBA00010222"/>
    </source>
</evidence>
<dbReference type="PANTHER" id="PTHR12691:SF10">
    <property type="entry name" value="MEDIATOR OF RNA POLYMERASE II TRANSCRIPTION SUBUNIT 23"/>
    <property type="match status" value="1"/>
</dbReference>
<dbReference type="Ensembl" id="ENSHHUT00000002385.1">
    <property type="protein sequence ID" value="ENSHHUP00000002310.1"/>
    <property type="gene ID" value="ENSHHUG00000001490.1"/>
</dbReference>
<reference evidence="8" key="3">
    <citation type="submission" date="2025-09" db="UniProtKB">
        <authorList>
            <consortium name="Ensembl"/>
        </authorList>
    </citation>
    <scope>IDENTIFICATION</scope>
</reference>
<dbReference type="InterPro" id="IPR021629">
    <property type="entry name" value="Mediator_Med23"/>
</dbReference>
<dbReference type="Proteomes" id="UP000314982">
    <property type="component" value="Unassembled WGS sequence"/>
</dbReference>
<name>A0A4W5JVN9_9TELE</name>
<dbReference type="GO" id="GO:0016592">
    <property type="term" value="C:mediator complex"/>
    <property type="evidence" value="ECO:0007669"/>
    <property type="project" value="TreeGrafter"/>
</dbReference>